<dbReference type="InterPro" id="IPR000626">
    <property type="entry name" value="Ubiquitin-like_dom"/>
</dbReference>
<dbReference type="MEROPS" id="A28.A06"/>
<evidence type="ECO:0000256" key="2">
    <source>
        <dbReference type="ARBA" id="ARBA00009136"/>
    </source>
</evidence>
<dbReference type="GO" id="GO:0005737">
    <property type="term" value="C:cytoplasm"/>
    <property type="evidence" value="ECO:0007669"/>
    <property type="project" value="UniProtKB-SubCell"/>
</dbReference>
<dbReference type="AlphaFoldDB" id="J7SBZ2"/>
<dbReference type="InParanoid" id="J7SBZ2"/>
<feature type="domain" description="Ubiquitin-like" evidence="10">
    <location>
        <begin position="1"/>
        <end position="70"/>
    </location>
</feature>
<dbReference type="InterPro" id="IPR021109">
    <property type="entry name" value="Peptidase_aspartic_dom_sf"/>
</dbReference>
<dbReference type="HOGENOM" id="CLU_020435_2_0_1"/>
<dbReference type="GeneID" id="24093167"/>
<reference evidence="11 12" key="1">
    <citation type="journal article" date="2012" name="Appl. Environ. Microbiol.">
        <title>Short-read sequencing for genomic analysis of the brown rot fungus Fibroporia radiculosa.</title>
        <authorList>
            <person name="Tang J.D."/>
            <person name="Perkins A.D."/>
            <person name="Sonstegard T.S."/>
            <person name="Schroeder S.G."/>
            <person name="Burgess S.C."/>
            <person name="Diehl S.V."/>
        </authorList>
    </citation>
    <scope>NUCLEOTIDE SEQUENCE [LARGE SCALE GENOMIC DNA]</scope>
    <source>
        <strain evidence="11 12">TFFH 294</strain>
    </source>
</reference>
<dbReference type="InterPro" id="IPR009060">
    <property type="entry name" value="UBA-like_sf"/>
</dbReference>
<dbReference type="SUPFAM" id="SSF46934">
    <property type="entry name" value="UBA-like"/>
    <property type="match status" value="1"/>
</dbReference>
<dbReference type="OrthoDB" id="1047367at2759"/>
<dbReference type="GO" id="GO:0006508">
    <property type="term" value="P:proteolysis"/>
    <property type="evidence" value="ECO:0007669"/>
    <property type="project" value="UniProtKB-KW"/>
</dbReference>
<name>J7SBZ2_9APHY</name>
<keyword evidence="7" id="KW-0378">Hydrolase</keyword>
<feature type="region of interest" description="Disordered" evidence="8">
    <location>
        <begin position="232"/>
        <end position="276"/>
    </location>
</feature>
<evidence type="ECO:0000256" key="3">
    <source>
        <dbReference type="ARBA" id="ARBA00021491"/>
    </source>
</evidence>
<evidence type="ECO:0000256" key="7">
    <source>
        <dbReference type="ARBA" id="ARBA00022801"/>
    </source>
</evidence>
<dbReference type="PANTHER" id="PTHR12917:SF1">
    <property type="entry name" value="AT13091P"/>
    <property type="match status" value="1"/>
</dbReference>
<evidence type="ECO:0000256" key="5">
    <source>
        <dbReference type="ARBA" id="ARBA00022670"/>
    </source>
</evidence>
<dbReference type="SMART" id="SM00213">
    <property type="entry name" value="UBQ"/>
    <property type="match status" value="1"/>
</dbReference>
<dbReference type="CDD" id="cd14310">
    <property type="entry name" value="UBA_cnDdi1_like"/>
    <property type="match status" value="1"/>
</dbReference>
<proteinExistence type="inferred from homology"/>
<protein>
    <recommendedName>
        <fullName evidence="3">DNA damage-inducible protein 1</fullName>
    </recommendedName>
</protein>
<dbReference type="InterPro" id="IPR015940">
    <property type="entry name" value="UBA"/>
</dbReference>
<dbReference type="SUPFAM" id="SSF54236">
    <property type="entry name" value="Ubiquitin-like"/>
    <property type="match status" value="1"/>
</dbReference>
<feature type="compositionally biased region" description="Low complexity" evidence="8">
    <location>
        <begin position="234"/>
        <end position="254"/>
    </location>
</feature>
<dbReference type="Gene3D" id="2.40.70.10">
    <property type="entry name" value="Acid Proteases"/>
    <property type="match status" value="1"/>
</dbReference>
<dbReference type="GO" id="GO:0004190">
    <property type="term" value="F:aspartic-type endopeptidase activity"/>
    <property type="evidence" value="ECO:0007669"/>
    <property type="project" value="UniProtKB-KW"/>
</dbReference>
<evidence type="ECO:0000256" key="6">
    <source>
        <dbReference type="ARBA" id="ARBA00022750"/>
    </source>
</evidence>
<dbReference type="Gene3D" id="1.10.8.10">
    <property type="entry name" value="DNA helicase RuvA subunit, C-terminal domain"/>
    <property type="match status" value="1"/>
</dbReference>
<dbReference type="Pfam" id="PF00240">
    <property type="entry name" value="ubiquitin"/>
    <property type="match status" value="1"/>
</dbReference>
<accession>J7SBZ2</accession>
<keyword evidence="5" id="KW-0645">Protease</keyword>
<dbReference type="PANTHER" id="PTHR12917">
    <property type="entry name" value="ASPARTYL PROTEASE DDI-RELATED"/>
    <property type="match status" value="1"/>
</dbReference>
<dbReference type="InterPro" id="IPR029071">
    <property type="entry name" value="Ubiquitin-like_domsf"/>
</dbReference>
<dbReference type="PROSITE" id="PS50030">
    <property type="entry name" value="UBA"/>
    <property type="match status" value="1"/>
</dbReference>
<dbReference type="FunCoup" id="J7SBZ2">
    <property type="interactions" value="130"/>
</dbReference>
<evidence type="ECO:0000259" key="9">
    <source>
        <dbReference type="PROSITE" id="PS50030"/>
    </source>
</evidence>
<evidence type="ECO:0000256" key="8">
    <source>
        <dbReference type="SAM" id="MobiDB-lite"/>
    </source>
</evidence>
<evidence type="ECO:0000256" key="1">
    <source>
        <dbReference type="ARBA" id="ARBA00004496"/>
    </source>
</evidence>
<keyword evidence="4" id="KW-0963">Cytoplasm</keyword>
<sequence>MELTFVTELGQSFVIEIDPQMELENVMALLEAESGIPVPEQSISHEGRDLSNPKATMEECSVGDHAMLLLRRKVTIAGRAAEQDAEMIRLQILGDPNMMSQLRTVYPDLVDAAQNNPARFADLLRETHARNLETQREITELEGDPFNIEAQRRIEDAIRQQAVMNNFEHAMEYSPEGREVDLLFGLDMLKAHQACIDLERDCLRIQGREVRFLAEHELPQKARDMNYGRQNELAEAASASGSSGSTSGLGPSQSFPGAGHTLGATPAPARSASISPQYSEEAIQALMNLGASREVAIQTLDAAGGNLDVAASLMTISGEDKTNV</sequence>
<dbReference type="CDD" id="cd01796">
    <property type="entry name" value="Ubl_Ddi1_like"/>
    <property type="match status" value="1"/>
</dbReference>
<keyword evidence="6" id="KW-0064">Aspartyl protease</keyword>
<keyword evidence="12" id="KW-1185">Reference proteome</keyword>
<evidence type="ECO:0000313" key="11">
    <source>
        <dbReference type="EMBL" id="CCL98256.1"/>
    </source>
</evidence>
<dbReference type="Gene3D" id="3.10.20.90">
    <property type="entry name" value="Phosphatidylinositol 3-kinase Catalytic Subunit, Chain A, domain 1"/>
    <property type="match status" value="1"/>
</dbReference>
<dbReference type="RefSeq" id="XP_012177539.1">
    <property type="nucleotide sequence ID" value="XM_012322149.1"/>
</dbReference>
<organism evidence="11 12">
    <name type="scientific">Fibroporia radiculosa</name>
    <dbReference type="NCBI Taxonomy" id="599839"/>
    <lineage>
        <taxon>Eukaryota</taxon>
        <taxon>Fungi</taxon>
        <taxon>Dikarya</taxon>
        <taxon>Basidiomycota</taxon>
        <taxon>Agaricomycotina</taxon>
        <taxon>Agaricomycetes</taxon>
        <taxon>Polyporales</taxon>
        <taxon>Fibroporiaceae</taxon>
        <taxon>Fibroporia</taxon>
    </lineage>
</organism>
<evidence type="ECO:0000259" key="10">
    <source>
        <dbReference type="PROSITE" id="PS50053"/>
    </source>
</evidence>
<evidence type="ECO:0000256" key="4">
    <source>
        <dbReference type="ARBA" id="ARBA00022490"/>
    </source>
</evidence>
<dbReference type="InterPro" id="IPR033882">
    <property type="entry name" value="DDI1_N"/>
</dbReference>
<dbReference type="Proteomes" id="UP000006352">
    <property type="component" value="Unassembled WGS sequence"/>
</dbReference>
<feature type="domain" description="UBA" evidence="9">
    <location>
        <begin position="277"/>
        <end position="317"/>
    </location>
</feature>
<comment type="similarity">
    <text evidence="2">Belongs to the DDI1 family.</text>
</comment>
<comment type="subcellular location">
    <subcellularLocation>
        <location evidence="1">Cytoplasm</location>
    </subcellularLocation>
</comment>
<dbReference type="STRING" id="599839.J7SBZ2"/>
<evidence type="ECO:0000313" key="12">
    <source>
        <dbReference type="Proteomes" id="UP000006352"/>
    </source>
</evidence>
<dbReference type="PROSITE" id="PS50053">
    <property type="entry name" value="UBIQUITIN_2"/>
    <property type="match status" value="1"/>
</dbReference>
<gene>
    <name evidence="11" type="ORF">FIBRA_00250</name>
</gene>
<dbReference type="EMBL" id="HE796873">
    <property type="protein sequence ID" value="CCL98256.1"/>
    <property type="molecule type" value="Genomic_DNA"/>
</dbReference>